<dbReference type="AlphaFoldDB" id="A0A9W5ANZ4"/>
<dbReference type="EMBL" id="FAUW01000002">
    <property type="protein sequence ID" value="CUU77006.1"/>
    <property type="molecule type" value="Genomic_DNA"/>
</dbReference>
<gene>
    <name evidence="1" type="ORF">ERS739220_00823</name>
</gene>
<protein>
    <submittedName>
        <fullName evidence="1">Uncharacterized protein</fullName>
    </submittedName>
</protein>
<organism evidence="1 2">
    <name type="scientific">Campylobacter hyointestinalis subsp. hyointestinalis</name>
    <dbReference type="NCBI Taxonomy" id="91352"/>
    <lineage>
        <taxon>Bacteria</taxon>
        <taxon>Pseudomonadati</taxon>
        <taxon>Campylobacterota</taxon>
        <taxon>Epsilonproteobacteria</taxon>
        <taxon>Campylobacterales</taxon>
        <taxon>Campylobacteraceae</taxon>
        <taxon>Campylobacter</taxon>
    </lineage>
</organism>
<accession>A0A9W5ANZ4</accession>
<name>A0A9W5ANZ4_CAMHY</name>
<sequence length="87" mass="10151">MPTVEVTTEVDIDIQDYIELDDVIEFLKDNESCFSSSDFANIFKVLGLSGGYVHKDKIREYCFEMSDEEAMEYIKWIEHYHALSQVS</sequence>
<evidence type="ECO:0000313" key="1">
    <source>
        <dbReference type="EMBL" id="CUU77006.1"/>
    </source>
</evidence>
<dbReference type="Proteomes" id="UP000052257">
    <property type="component" value="Unassembled WGS sequence"/>
</dbReference>
<dbReference type="RefSeq" id="WP_059430989.1">
    <property type="nucleotide sequence ID" value="NZ_FAUW01000002.1"/>
</dbReference>
<reference evidence="1 2" key="1">
    <citation type="submission" date="2015-11" db="EMBL/GenBank/DDBJ databases">
        <authorList>
            <consortium name="Pathogen Informatics"/>
        </authorList>
    </citation>
    <scope>NUCLEOTIDE SEQUENCE [LARGE SCALE GENOMIC DNA]</scope>
    <source>
        <strain evidence="1 2">006A-0191</strain>
    </source>
</reference>
<evidence type="ECO:0000313" key="2">
    <source>
        <dbReference type="Proteomes" id="UP000052257"/>
    </source>
</evidence>
<comment type="caution">
    <text evidence="1">The sequence shown here is derived from an EMBL/GenBank/DDBJ whole genome shotgun (WGS) entry which is preliminary data.</text>
</comment>
<proteinExistence type="predicted"/>